<evidence type="ECO:0000313" key="2">
    <source>
        <dbReference type="EMBL" id="CAK5262674.1"/>
    </source>
</evidence>
<name>A0AAD2JUI7_9AGAR</name>
<keyword evidence="4" id="KW-1185">Reference proteome</keyword>
<evidence type="ECO:0000313" key="4">
    <source>
        <dbReference type="Proteomes" id="UP001295794"/>
    </source>
</evidence>
<proteinExistence type="predicted"/>
<sequence>MPTTLRSNIKPWLAVEALPIVMLVGGIVSFASFFAYRSAMGPSIQWTKNEPWNSIKPDEGVKMVQVNHKFEKRRVEETWHETSQLTFLSWKRDQL</sequence>
<organism evidence="2 4">
    <name type="scientific">Mycena citricolor</name>
    <dbReference type="NCBI Taxonomy" id="2018698"/>
    <lineage>
        <taxon>Eukaryota</taxon>
        <taxon>Fungi</taxon>
        <taxon>Dikarya</taxon>
        <taxon>Basidiomycota</taxon>
        <taxon>Agaricomycotina</taxon>
        <taxon>Agaricomycetes</taxon>
        <taxon>Agaricomycetidae</taxon>
        <taxon>Agaricales</taxon>
        <taxon>Marasmiineae</taxon>
        <taxon>Mycenaceae</taxon>
        <taxon>Mycena</taxon>
    </lineage>
</organism>
<feature type="transmembrane region" description="Helical" evidence="1">
    <location>
        <begin position="12"/>
        <end position="36"/>
    </location>
</feature>
<keyword evidence="1" id="KW-0472">Membrane</keyword>
<accession>A0AAD2JUI7</accession>
<evidence type="ECO:0008006" key="5">
    <source>
        <dbReference type="Google" id="ProtNLM"/>
    </source>
</evidence>
<dbReference type="Proteomes" id="UP001295794">
    <property type="component" value="Unassembled WGS sequence"/>
</dbReference>
<keyword evidence="1" id="KW-1133">Transmembrane helix</keyword>
<dbReference type="EMBL" id="CAVNYO010000022">
    <property type="protein sequence ID" value="CAK5262674.1"/>
    <property type="molecule type" value="Genomic_DNA"/>
</dbReference>
<comment type="caution">
    <text evidence="2">The sequence shown here is derived from an EMBL/GenBank/DDBJ whole genome shotgun (WGS) entry which is preliminary data.</text>
</comment>
<gene>
    <name evidence="2" type="ORF">MYCIT1_LOCUS1586</name>
    <name evidence="3" type="ORF">MYCIT1_LOCUS24203</name>
</gene>
<evidence type="ECO:0000256" key="1">
    <source>
        <dbReference type="SAM" id="Phobius"/>
    </source>
</evidence>
<reference evidence="2" key="1">
    <citation type="submission" date="2023-11" db="EMBL/GenBank/DDBJ databases">
        <authorList>
            <person name="De Vega J J."/>
            <person name="De Vega J J."/>
        </authorList>
    </citation>
    <scope>NUCLEOTIDE SEQUENCE</scope>
</reference>
<keyword evidence="1" id="KW-0812">Transmembrane</keyword>
<protein>
    <recommendedName>
        <fullName evidence="5">NADH dehydrogenase 1 alpha subcomplex</fullName>
    </recommendedName>
</protein>
<dbReference type="EMBL" id="CAVNYO010000405">
    <property type="protein sequence ID" value="CAK5276076.1"/>
    <property type="molecule type" value="Genomic_DNA"/>
</dbReference>
<dbReference type="Pfam" id="PF06522">
    <property type="entry name" value="B12D"/>
    <property type="match status" value="1"/>
</dbReference>
<dbReference type="AlphaFoldDB" id="A0AAD2JUI7"/>
<evidence type="ECO:0000313" key="3">
    <source>
        <dbReference type="EMBL" id="CAK5276076.1"/>
    </source>
</evidence>
<dbReference type="InterPro" id="IPR010530">
    <property type="entry name" value="B12D"/>
</dbReference>